<organism evidence="3 4">
    <name type="scientific">Fusarium fujikuroi</name>
    <name type="common">Bakanae and foot rot disease fungus</name>
    <name type="synonym">Gibberella fujikuroi</name>
    <dbReference type="NCBI Taxonomy" id="5127"/>
    <lineage>
        <taxon>Eukaryota</taxon>
        <taxon>Fungi</taxon>
        <taxon>Dikarya</taxon>
        <taxon>Ascomycota</taxon>
        <taxon>Pezizomycotina</taxon>
        <taxon>Sordariomycetes</taxon>
        <taxon>Hypocreomycetidae</taxon>
        <taxon>Hypocreales</taxon>
        <taxon>Nectriaceae</taxon>
        <taxon>Fusarium</taxon>
        <taxon>Fusarium fujikuroi species complex</taxon>
    </lineage>
</organism>
<dbReference type="AlphaFoldDB" id="A0A9Q9S196"/>
<dbReference type="EMBL" id="CABFJX010000418">
    <property type="protein sequence ID" value="VTT83006.1"/>
    <property type="molecule type" value="Genomic_DNA"/>
</dbReference>
<sequence length="352" mass="40251">MSAVDNQPLVADESENVIEDHDSGHDEEVESSTQSISSSILQYRQENGRTYHGYKDGKYNVPNDEEENERLDLQHALFLRTFDDRLGFAPSCKPGAKVQHVLDVGTGTGIWVMDYADDHPGAEVGPSTIPCWHQLMLGRLSELTCLPFNPASNNISVPPNVRFIIDDIEEEWQYSSKFDYIHSRMMNSSVADWESYATKIFENLEPGGYVELQEIDVFTKSDDNTLKPQHNLWQWAQLIYDASVKLGRPYFDPGNIKDVLTKVGFEDVTEAKFKWPTNRWPKDKKHKELGVWNNENANFFLEAVAIAPLTRALGWSREEVTVFIAQARKELNDPRIHAYWPIISVYGRKPAK</sequence>
<dbReference type="CDD" id="cd02440">
    <property type="entry name" value="AdoMet_MTases"/>
    <property type="match status" value="1"/>
</dbReference>
<evidence type="ECO:0000256" key="2">
    <source>
        <dbReference type="SAM" id="MobiDB-lite"/>
    </source>
</evidence>
<name>A0A9Q9S196_FUSFU</name>
<proteinExistence type="inferred from homology"/>
<evidence type="ECO:0000313" key="3">
    <source>
        <dbReference type="EMBL" id="VTT83006.1"/>
    </source>
</evidence>
<protein>
    <recommendedName>
        <fullName evidence="5">Methyltransferase</fullName>
    </recommendedName>
</protein>
<feature type="region of interest" description="Disordered" evidence="2">
    <location>
        <begin position="1"/>
        <end position="38"/>
    </location>
</feature>
<evidence type="ECO:0008006" key="5">
    <source>
        <dbReference type="Google" id="ProtNLM"/>
    </source>
</evidence>
<evidence type="ECO:0000313" key="4">
    <source>
        <dbReference type="Proteomes" id="UP000760494"/>
    </source>
</evidence>
<dbReference type="Pfam" id="PF13489">
    <property type="entry name" value="Methyltransf_23"/>
    <property type="match status" value="1"/>
</dbReference>
<dbReference type="Proteomes" id="UP000760494">
    <property type="component" value="Unassembled WGS sequence"/>
</dbReference>
<comment type="similarity">
    <text evidence="1">Belongs to the methyltransferase superfamily. LaeA methyltransferase family.</text>
</comment>
<comment type="caution">
    <text evidence="3">The sequence shown here is derived from an EMBL/GenBank/DDBJ whole genome shotgun (WGS) entry which is preliminary data.</text>
</comment>
<dbReference type="PANTHER" id="PTHR43591">
    <property type="entry name" value="METHYLTRANSFERASE"/>
    <property type="match status" value="1"/>
</dbReference>
<dbReference type="SUPFAM" id="SSF53335">
    <property type="entry name" value="S-adenosyl-L-methionine-dependent methyltransferases"/>
    <property type="match status" value="1"/>
</dbReference>
<dbReference type="PANTHER" id="PTHR43591:SF31">
    <property type="entry name" value="LAEA-LIKE, PUTATIVE (AFU_ORTHOLOGUE AFUA_8G01930)-RELATED"/>
    <property type="match status" value="1"/>
</dbReference>
<gene>
    <name evidence="3" type="ORF">C2S_2814</name>
</gene>
<dbReference type="Gene3D" id="3.40.50.150">
    <property type="entry name" value="Vaccinia Virus protein VP39"/>
    <property type="match status" value="1"/>
</dbReference>
<dbReference type="InterPro" id="IPR029063">
    <property type="entry name" value="SAM-dependent_MTases_sf"/>
</dbReference>
<evidence type="ECO:0000256" key="1">
    <source>
        <dbReference type="ARBA" id="ARBA00038158"/>
    </source>
</evidence>
<reference evidence="3" key="1">
    <citation type="submission" date="2019-05" db="EMBL/GenBank/DDBJ databases">
        <authorList>
            <person name="Piombo E."/>
        </authorList>
    </citation>
    <scope>NUCLEOTIDE SEQUENCE</scope>
    <source>
        <strain evidence="3">C2S</strain>
    </source>
</reference>
<dbReference type="GO" id="GO:0008168">
    <property type="term" value="F:methyltransferase activity"/>
    <property type="evidence" value="ECO:0007669"/>
    <property type="project" value="TreeGrafter"/>
</dbReference>
<accession>A0A9Q9S196</accession>